<dbReference type="AlphaFoldDB" id="A0A935W3M2"/>
<protein>
    <submittedName>
        <fullName evidence="1">Uncharacterized protein</fullName>
    </submittedName>
</protein>
<sequence>MKPLSIQIVPAQPGFVTVIDFDDVKKVELGEPVIAWRIETHSVEKSDDVFSSCIAITVDGDAVSNCIGVQNPDNTVTVFEESTYASLAELQTNRYPNA</sequence>
<name>A0A935W3M2_9PROT</name>
<accession>A0A935W3M2</accession>
<dbReference type="Proteomes" id="UP000706151">
    <property type="component" value="Unassembled WGS sequence"/>
</dbReference>
<evidence type="ECO:0000313" key="2">
    <source>
        <dbReference type="Proteomes" id="UP000706151"/>
    </source>
</evidence>
<gene>
    <name evidence="1" type="ORF">IPK02_03940</name>
</gene>
<proteinExistence type="predicted"/>
<comment type="caution">
    <text evidence="1">The sequence shown here is derived from an EMBL/GenBank/DDBJ whole genome shotgun (WGS) entry which is preliminary data.</text>
</comment>
<dbReference type="EMBL" id="JADJOT010000003">
    <property type="protein sequence ID" value="MBK7953189.1"/>
    <property type="molecule type" value="Genomic_DNA"/>
</dbReference>
<evidence type="ECO:0000313" key="1">
    <source>
        <dbReference type="EMBL" id="MBK7953189.1"/>
    </source>
</evidence>
<organism evidence="1 2">
    <name type="scientific">Candidatus Accumulibacter affinis</name>
    <dbReference type="NCBI Taxonomy" id="2954384"/>
    <lineage>
        <taxon>Bacteria</taxon>
        <taxon>Pseudomonadati</taxon>
        <taxon>Pseudomonadota</taxon>
        <taxon>Betaproteobacteria</taxon>
        <taxon>Candidatus Accumulibacter</taxon>
    </lineage>
</organism>
<reference evidence="1 2" key="1">
    <citation type="submission" date="2020-10" db="EMBL/GenBank/DDBJ databases">
        <title>Connecting structure to function with the recovery of over 1000 high-quality activated sludge metagenome-assembled genomes encoding full-length rRNA genes using long-read sequencing.</title>
        <authorList>
            <person name="Singleton C.M."/>
            <person name="Petriglieri F."/>
            <person name="Kristensen J.M."/>
            <person name="Kirkegaard R.H."/>
            <person name="Michaelsen T.Y."/>
            <person name="Andersen M.H."/>
            <person name="Karst S.M."/>
            <person name="Dueholm M.S."/>
            <person name="Nielsen P.H."/>
            <person name="Albertsen M."/>
        </authorList>
    </citation>
    <scope>NUCLEOTIDE SEQUENCE [LARGE SCALE GENOMIC DNA]</scope>
    <source>
        <strain evidence="1">Fred_18-Q3-R57-64_BAT3C.720</strain>
    </source>
</reference>